<dbReference type="EMBL" id="PKTG01000100">
    <property type="protein sequence ID" value="PLX16938.1"/>
    <property type="molecule type" value="Genomic_DNA"/>
</dbReference>
<evidence type="ECO:0000313" key="1">
    <source>
        <dbReference type="EMBL" id="PLX16938.1"/>
    </source>
</evidence>
<sequence>MNRFFKKILITAFGILFSLVLLEISFHIVPFFIDKSAKVSIEHNDNKKIVFCLGDSYTLGFGLPYEKSYPAILGLKLQNVGYKVENLGVATANTSMLLKLLKEKINKGEIPDIITLQSGEANIWNDKEREYQTKLRTIKFLRLIFDYIKQKNKDSEVGARLDMQGDEMEPGELKRSPEQEFLELCDKYKDKEVFFKEKYFKEALSEKKAGEAPIVSILREIYFGNLFVDISQYSFTQYQRDLIDGFRFSLHGDDSQAIKAYLKVIHSEKKIYKVMSTLKCIEEKDEDDKEDIKKLLRNMDLNFSEKNKKKIFSYIKRPFDARYVRAFVFDLLETNMKDSIDEQYIVNSFYLFNELVSRFRPGNIEEYKQLERCFEYFWKYRDLFKKDFFELMISNLKGFRTLSLNEDYTKLSKKLYEFFDNDEVLKDNISLNSKAVFFFERFMNTKDKKCIRKSLNISLLDKDTTFPYYMYELMDDTEAAYLAAQEVKNVCEVMSVENKKEFASILFEAAYRKWHDYEIEKALKLIDDAVNIIEKTKYYYDLAWYTMHRAYIIEQLPDKNPDYDTPAAWFLKAYNNGYRNNQTLDNMRSLFFKGLKDKKLINEIKKIIPERQKPNEISEFEPVRDWLESDYNHFFDICRKYSIRFIGIGYPHTRNIVLREMCKVNDIEYIELYDLFQDLIKKEGKKKYFLGDGHFSFEGNKVVSDLLKKRIIDERD</sequence>
<accession>A0A2N5ZE49</accession>
<protein>
    <recommendedName>
        <fullName evidence="3">SGNH hydrolase-type esterase domain-containing protein</fullName>
    </recommendedName>
</protein>
<proteinExistence type="predicted"/>
<dbReference type="CDD" id="cd00229">
    <property type="entry name" value="SGNH_hydrolase"/>
    <property type="match status" value="1"/>
</dbReference>
<dbReference type="SUPFAM" id="SSF52266">
    <property type="entry name" value="SGNH hydrolase"/>
    <property type="match status" value="2"/>
</dbReference>
<dbReference type="InterPro" id="IPR036514">
    <property type="entry name" value="SGNH_hydro_sf"/>
</dbReference>
<organism evidence="1 2">
    <name type="scientific">Muiribacterium halophilum</name>
    <dbReference type="NCBI Taxonomy" id="2053465"/>
    <lineage>
        <taxon>Bacteria</taxon>
        <taxon>Candidatus Muiribacteriota</taxon>
        <taxon>Candidatus Muiribacteriia</taxon>
        <taxon>Candidatus Muiribacteriales</taxon>
        <taxon>Candidatus Muiribacteriaceae</taxon>
        <taxon>Candidatus Muiribacterium</taxon>
    </lineage>
</organism>
<comment type="caution">
    <text evidence="1">The sequence shown here is derived from an EMBL/GenBank/DDBJ whole genome shotgun (WGS) entry which is preliminary data.</text>
</comment>
<evidence type="ECO:0000313" key="2">
    <source>
        <dbReference type="Proteomes" id="UP000234857"/>
    </source>
</evidence>
<evidence type="ECO:0008006" key="3">
    <source>
        <dbReference type="Google" id="ProtNLM"/>
    </source>
</evidence>
<name>A0A2N5ZE49_MUIH1</name>
<gene>
    <name evidence="1" type="ORF">C0601_08870</name>
</gene>
<dbReference type="Gene3D" id="3.40.50.1110">
    <property type="entry name" value="SGNH hydrolase"/>
    <property type="match status" value="1"/>
</dbReference>
<dbReference type="Proteomes" id="UP000234857">
    <property type="component" value="Unassembled WGS sequence"/>
</dbReference>
<dbReference type="AlphaFoldDB" id="A0A2N5ZE49"/>
<reference evidence="1 2" key="1">
    <citation type="submission" date="2017-11" db="EMBL/GenBank/DDBJ databases">
        <title>Genome-resolved metagenomics identifies genetic mobility, metabolic interactions, and unexpected diversity in perchlorate-reducing communities.</title>
        <authorList>
            <person name="Barnum T.P."/>
            <person name="Figueroa I.A."/>
            <person name="Carlstrom C.I."/>
            <person name="Lucas L.N."/>
            <person name="Engelbrektson A.L."/>
            <person name="Coates J.D."/>
        </authorList>
    </citation>
    <scope>NUCLEOTIDE SEQUENCE [LARGE SCALE GENOMIC DNA]</scope>
    <source>
        <strain evidence="1">BM706</strain>
    </source>
</reference>